<feature type="domain" description="Major facilitator superfamily (MFS) profile" evidence="27">
    <location>
        <begin position="12"/>
        <end position="443"/>
    </location>
</feature>
<dbReference type="PANTHER" id="PTHR23512:SF3">
    <property type="entry name" value="MAJOR FACILITATOR SUPERFAMILY DOMAIN-CONTAINING PROTEIN 1"/>
    <property type="match status" value="1"/>
</dbReference>
<evidence type="ECO:0000256" key="18">
    <source>
        <dbReference type="ARBA" id="ARBA00044903"/>
    </source>
</evidence>
<keyword evidence="6 26" id="KW-1133">Transmembrane helix</keyword>
<dbReference type="GO" id="GO:0005886">
    <property type="term" value="C:plasma membrane"/>
    <property type="evidence" value="ECO:0007669"/>
    <property type="project" value="UniProtKB-SubCell"/>
</dbReference>
<dbReference type="InterPro" id="IPR020846">
    <property type="entry name" value="MFS_dom"/>
</dbReference>
<evidence type="ECO:0000259" key="27">
    <source>
        <dbReference type="PROSITE" id="PS50850"/>
    </source>
</evidence>
<comment type="catalytic activity">
    <reaction evidence="15">
        <text>L-aspartyl-L-lysine(out) = L-aspartyl-L-lysine(in)</text>
        <dbReference type="Rhea" id="RHEA:79411"/>
        <dbReference type="ChEBI" id="CHEBI:229953"/>
    </reaction>
</comment>
<comment type="catalytic activity">
    <reaction evidence="10">
        <text>L-histidyl-glycine(out) = L-histidyl-glycine(in)</text>
        <dbReference type="Rhea" id="RHEA:79395"/>
        <dbReference type="ChEBI" id="CHEBI:229957"/>
    </reaction>
</comment>
<feature type="transmembrane region" description="Helical" evidence="26">
    <location>
        <begin position="318"/>
        <end position="336"/>
    </location>
</feature>
<evidence type="ECO:0000256" key="21">
    <source>
        <dbReference type="ARBA" id="ARBA00044924"/>
    </source>
</evidence>
<dbReference type="CDD" id="cd06174">
    <property type="entry name" value="MFS"/>
    <property type="match status" value="1"/>
</dbReference>
<comment type="catalytic activity">
    <reaction evidence="14">
        <text>L-alpha-aminoacyl-L-lysine(out) = L-alpha-aminoacyl-L-lysine(in)</text>
        <dbReference type="Rhea" id="RHEA:79383"/>
        <dbReference type="ChEBI" id="CHEBI:229966"/>
    </reaction>
</comment>
<reference evidence="28" key="1">
    <citation type="submission" date="2022-06" db="EMBL/GenBank/DDBJ databases">
        <title>Rothia sp. isolated from sandalwood seedling.</title>
        <authorList>
            <person name="Tuikhar N."/>
            <person name="Kirdat K."/>
            <person name="Thorat V."/>
            <person name="Swetha P."/>
            <person name="Padma S."/>
            <person name="Sundararaj R."/>
            <person name="Yadav A."/>
        </authorList>
    </citation>
    <scope>NUCLEOTIDE SEQUENCE</scope>
    <source>
        <strain evidence="28">AR01</strain>
    </source>
</reference>
<keyword evidence="4" id="KW-0813">Transport</keyword>
<organism evidence="28 29">
    <name type="scientific">Rothia santali</name>
    <dbReference type="NCBI Taxonomy" id="2949643"/>
    <lineage>
        <taxon>Bacteria</taxon>
        <taxon>Bacillati</taxon>
        <taxon>Actinomycetota</taxon>
        <taxon>Actinomycetes</taxon>
        <taxon>Micrococcales</taxon>
        <taxon>Micrococcaceae</taxon>
        <taxon>Rothia</taxon>
    </lineage>
</organism>
<sequence>MTTRNSKLKWIIWSVGLCAYLIAVVNRSSFSALGPVAQEHFSAEATTLSTFVVLQLVVYAGCQIPVGIGLDRFGVSWVVATGLAAMSLGQLALGATESIPVAIAARVVMGAGDACIFTSLVRLVAEWFTRRQTPVVNQATGLVGQVGQLLAIAPLAALVGAAGWFAGFAALAGFGAVVMVLVALLLRDGPGVGTLLERLTGRNRVARPAAAPESVETGMLIITEVLPVVGPGSSGVLPALRSLARRPGIRLAFWIHFATMFSADSFLLLWGTPFLTGGLGYPFAAAAGVLNAAVISSMVTAVLFGPILSRFARHRVRMAFYGVVVMLGSWAVLLAWPGAAPVWVAGVVAVVMGAGIPLSMIAFDVVRSHAPARQLGIATGLANMGGFTAALVAILLIGVALDLQGSGTPETYDLGSFKVAMALQFPLWLLGMVMILIERPKAQRDLDRHTRRP</sequence>
<comment type="similarity">
    <text evidence="3">Belongs to the major facilitator superfamily.</text>
</comment>
<evidence type="ECO:0000256" key="20">
    <source>
        <dbReference type="ARBA" id="ARBA00044919"/>
    </source>
</evidence>
<feature type="transmembrane region" description="Helical" evidence="26">
    <location>
        <begin position="45"/>
        <end position="62"/>
    </location>
</feature>
<evidence type="ECO:0000313" key="29">
    <source>
        <dbReference type="Proteomes" id="UP001139502"/>
    </source>
</evidence>
<evidence type="ECO:0000256" key="12">
    <source>
        <dbReference type="ARBA" id="ARBA00044884"/>
    </source>
</evidence>
<dbReference type="InterPro" id="IPR052187">
    <property type="entry name" value="MFSD1"/>
</dbReference>
<evidence type="ECO:0000256" key="9">
    <source>
        <dbReference type="ARBA" id="ARBA00044876"/>
    </source>
</evidence>
<comment type="catalytic activity">
    <reaction evidence="12">
        <text>L-alpha-aminoacyl-L-histidine(out) = L-alpha-aminoacyl-L-histidine(in)</text>
        <dbReference type="Rhea" id="RHEA:79375"/>
        <dbReference type="ChEBI" id="CHEBI:229967"/>
    </reaction>
</comment>
<feature type="transmembrane region" description="Helical" evidence="26">
    <location>
        <begin position="251"/>
        <end position="271"/>
    </location>
</feature>
<feature type="transmembrane region" description="Helical" evidence="26">
    <location>
        <begin position="74"/>
        <end position="93"/>
    </location>
</feature>
<protein>
    <recommendedName>
        <fullName evidence="22">Lysosomal dipeptide transporter MFSD1</fullName>
    </recommendedName>
    <alternativeName>
        <fullName evidence="23">Major facilitator superfamily domain-containing protein 1</fullName>
    </alternativeName>
</protein>
<dbReference type="Proteomes" id="UP001139502">
    <property type="component" value="Unassembled WGS sequence"/>
</dbReference>
<feature type="transmembrane region" description="Helical" evidence="26">
    <location>
        <begin position="375"/>
        <end position="399"/>
    </location>
</feature>
<gene>
    <name evidence="28" type="ORF">NBM05_00715</name>
</gene>
<dbReference type="AlphaFoldDB" id="A0A9X2HCI7"/>
<dbReference type="SUPFAM" id="SSF103473">
    <property type="entry name" value="MFS general substrate transporter"/>
    <property type="match status" value="1"/>
</dbReference>
<dbReference type="EMBL" id="JANAFB010000001">
    <property type="protein sequence ID" value="MCP3424594.1"/>
    <property type="molecule type" value="Genomic_DNA"/>
</dbReference>
<evidence type="ECO:0000256" key="16">
    <source>
        <dbReference type="ARBA" id="ARBA00044899"/>
    </source>
</evidence>
<keyword evidence="7 26" id="KW-0472">Membrane</keyword>
<feature type="transmembrane region" description="Helical" evidence="26">
    <location>
        <begin position="99"/>
        <end position="123"/>
    </location>
</feature>
<comment type="catalytic activity">
    <reaction evidence="9">
        <text>L-lysyl-L-alanine(out) = L-lysyl-L-alanine(in)</text>
        <dbReference type="Rhea" id="RHEA:79399"/>
        <dbReference type="ChEBI" id="CHEBI:229954"/>
    </reaction>
</comment>
<evidence type="ECO:0000256" key="6">
    <source>
        <dbReference type="ARBA" id="ARBA00022989"/>
    </source>
</evidence>
<evidence type="ECO:0000256" key="2">
    <source>
        <dbReference type="ARBA" id="ARBA00004651"/>
    </source>
</evidence>
<comment type="function">
    <text evidence="24">Lysosomal dipeptide uniporter that selectively exports lysine, arginine or histidine-containing dipeptides with a net positive charge from the lysosome lumen into the cytosol. Could play a role in a specific type of protein O-glycosylation indirectly regulating macrophages migration and tissue invasion. Also essential for liver homeostasis.</text>
</comment>
<name>A0A9X2HCI7_9MICC</name>
<evidence type="ECO:0000256" key="15">
    <source>
        <dbReference type="ARBA" id="ARBA00044898"/>
    </source>
</evidence>
<comment type="subunit">
    <text evidence="25">Homodimer. Interacts with lysosomal protein GLMP (via lumenal domain); the interaction starts while both proteins are still in the endoplasmic reticulum and is required for stabilization of MFSD1 in lysosomes but has no direct effect on its targeting to lysosomes or transporter activity.</text>
</comment>
<evidence type="ECO:0000256" key="1">
    <source>
        <dbReference type="ARBA" id="ARBA00004155"/>
    </source>
</evidence>
<evidence type="ECO:0000256" key="24">
    <source>
        <dbReference type="ARBA" id="ARBA00045709"/>
    </source>
</evidence>
<evidence type="ECO:0000256" key="26">
    <source>
        <dbReference type="SAM" id="Phobius"/>
    </source>
</evidence>
<comment type="catalytic activity">
    <reaction evidence="17">
        <text>L-lysyl-L-lysine(out) = L-lysyl-L-lysine(in)</text>
        <dbReference type="Rhea" id="RHEA:79403"/>
        <dbReference type="ChEBI" id="CHEBI:229956"/>
    </reaction>
</comment>
<proteinExistence type="inferred from homology"/>
<comment type="catalytic activity">
    <reaction evidence="18">
        <text>L-arginyl-glycine(out) = L-arginyl-glycine(in)</text>
        <dbReference type="Rhea" id="RHEA:79391"/>
        <dbReference type="ChEBI" id="CHEBI:229955"/>
    </reaction>
</comment>
<evidence type="ECO:0000256" key="5">
    <source>
        <dbReference type="ARBA" id="ARBA00022692"/>
    </source>
</evidence>
<evidence type="ECO:0000256" key="19">
    <source>
        <dbReference type="ARBA" id="ARBA00044912"/>
    </source>
</evidence>
<evidence type="ECO:0000256" key="4">
    <source>
        <dbReference type="ARBA" id="ARBA00022448"/>
    </source>
</evidence>
<evidence type="ECO:0000256" key="13">
    <source>
        <dbReference type="ARBA" id="ARBA00044891"/>
    </source>
</evidence>
<dbReference type="PANTHER" id="PTHR23512">
    <property type="entry name" value="MAJOR FACILITATOR SUPERFAMILY DOMAIN-CONTAINING PROTEIN 1"/>
    <property type="match status" value="1"/>
</dbReference>
<evidence type="ECO:0000256" key="8">
    <source>
        <dbReference type="ARBA" id="ARBA00023228"/>
    </source>
</evidence>
<evidence type="ECO:0000256" key="14">
    <source>
        <dbReference type="ARBA" id="ARBA00044893"/>
    </source>
</evidence>
<comment type="catalytic activity">
    <reaction evidence="11">
        <text>L-alpha-aminoacyl-L-arginine(out) = L-alpha-aminoacyl-L-arginine(in)</text>
        <dbReference type="Rhea" id="RHEA:79367"/>
        <dbReference type="ChEBI" id="CHEBI:229968"/>
    </reaction>
</comment>
<evidence type="ECO:0000256" key="11">
    <source>
        <dbReference type="ARBA" id="ARBA00044881"/>
    </source>
</evidence>
<comment type="caution">
    <text evidence="28">The sequence shown here is derived from an EMBL/GenBank/DDBJ whole genome shotgun (WGS) entry which is preliminary data.</text>
</comment>
<keyword evidence="5 26" id="KW-0812">Transmembrane</keyword>
<feature type="transmembrane region" description="Helical" evidence="26">
    <location>
        <begin position="135"/>
        <end position="158"/>
    </location>
</feature>
<dbReference type="PROSITE" id="PS50850">
    <property type="entry name" value="MFS"/>
    <property type="match status" value="1"/>
</dbReference>
<evidence type="ECO:0000256" key="3">
    <source>
        <dbReference type="ARBA" id="ARBA00008335"/>
    </source>
</evidence>
<comment type="catalytic activity">
    <reaction evidence="21">
        <text>L-lysyl-glycine(out) = L-lysyl-glycine(in)</text>
        <dbReference type="Rhea" id="RHEA:79407"/>
        <dbReference type="ChEBI" id="CHEBI:191202"/>
    </reaction>
</comment>
<comment type="catalytic activity">
    <reaction evidence="19">
        <text>L-histidyl-L-alpha-amino acid(out) = L-histidyl-L-alpha-amino acid(in)</text>
        <dbReference type="Rhea" id="RHEA:79379"/>
        <dbReference type="ChEBI" id="CHEBI:229964"/>
    </reaction>
</comment>
<comment type="catalytic activity">
    <reaction evidence="20">
        <text>L-alanyl-L-lysine(out) = L-alanyl-L-lysine(in)</text>
        <dbReference type="Rhea" id="RHEA:79415"/>
        <dbReference type="ChEBI" id="CHEBI:192470"/>
    </reaction>
</comment>
<dbReference type="InterPro" id="IPR011701">
    <property type="entry name" value="MFS"/>
</dbReference>
<dbReference type="Gene3D" id="1.20.1250.20">
    <property type="entry name" value="MFS general substrate transporter like domains"/>
    <property type="match status" value="2"/>
</dbReference>
<evidence type="ECO:0000256" key="22">
    <source>
        <dbReference type="ARBA" id="ARBA00044985"/>
    </source>
</evidence>
<feature type="transmembrane region" description="Helical" evidence="26">
    <location>
        <begin position="7"/>
        <end position="25"/>
    </location>
</feature>
<keyword evidence="29" id="KW-1185">Reference proteome</keyword>
<dbReference type="RefSeq" id="WP_254164274.1">
    <property type="nucleotide sequence ID" value="NZ_JANAFB010000001.1"/>
</dbReference>
<evidence type="ECO:0000256" key="10">
    <source>
        <dbReference type="ARBA" id="ARBA00044878"/>
    </source>
</evidence>
<evidence type="ECO:0000256" key="23">
    <source>
        <dbReference type="ARBA" id="ARBA00045018"/>
    </source>
</evidence>
<comment type="catalytic activity">
    <reaction evidence="13">
        <text>L-lysyl-L-alpha-amino acid(out) = L-lysyl-L-alpha-amino acid(in)</text>
        <dbReference type="Rhea" id="RHEA:79387"/>
        <dbReference type="ChEBI" id="CHEBI:229965"/>
    </reaction>
</comment>
<evidence type="ECO:0000256" key="25">
    <source>
        <dbReference type="ARBA" id="ARBA00046376"/>
    </source>
</evidence>
<evidence type="ECO:0000256" key="17">
    <source>
        <dbReference type="ARBA" id="ARBA00044900"/>
    </source>
</evidence>
<dbReference type="Pfam" id="PF07690">
    <property type="entry name" value="MFS_1"/>
    <property type="match status" value="1"/>
</dbReference>
<accession>A0A9X2HCI7</accession>
<feature type="transmembrane region" description="Helical" evidence="26">
    <location>
        <begin position="283"/>
        <end position="306"/>
    </location>
</feature>
<feature type="transmembrane region" description="Helical" evidence="26">
    <location>
        <begin position="342"/>
        <end position="363"/>
    </location>
</feature>
<comment type="catalytic activity">
    <reaction evidence="16">
        <text>L-arginyl-L-alpha-amino acid(out) = L-arginyl-L-alpha-amino acid(in)</text>
        <dbReference type="Rhea" id="RHEA:79371"/>
        <dbReference type="ChEBI" id="CHEBI:84315"/>
    </reaction>
</comment>
<comment type="subcellular location">
    <subcellularLocation>
        <location evidence="2">Cell membrane</location>
        <topology evidence="2">Multi-pass membrane protein</topology>
    </subcellularLocation>
    <subcellularLocation>
        <location evidence="1">Lysosome membrane</location>
        <topology evidence="1">Multi-pass membrane protein</topology>
    </subcellularLocation>
</comment>
<dbReference type="GO" id="GO:0005765">
    <property type="term" value="C:lysosomal membrane"/>
    <property type="evidence" value="ECO:0007669"/>
    <property type="project" value="UniProtKB-SubCell"/>
</dbReference>
<feature type="transmembrane region" description="Helical" evidence="26">
    <location>
        <begin position="164"/>
        <end position="186"/>
    </location>
</feature>
<evidence type="ECO:0000313" key="28">
    <source>
        <dbReference type="EMBL" id="MCP3424594.1"/>
    </source>
</evidence>
<keyword evidence="8" id="KW-0458">Lysosome</keyword>
<feature type="transmembrane region" description="Helical" evidence="26">
    <location>
        <begin position="419"/>
        <end position="437"/>
    </location>
</feature>
<dbReference type="GO" id="GO:0022857">
    <property type="term" value="F:transmembrane transporter activity"/>
    <property type="evidence" value="ECO:0007669"/>
    <property type="project" value="InterPro"/>
</dbReference>
<dbReference type="InterPro" id="IPR036259">
    <property type="entry name" value="MFS_trans_sf"/>
</dbReference>
<evidence type="ECO:0000256" key="7">
    <source>
        <dbReference type="ARBA" id="ARBA00023136"/>
    </source>
</evidence>